<dbReference type="Gene3D" id="3.30.479.30">
    <property type="entry name" value="Band 7 domain"/>
    <property type="match status" value="1"/>
</dbReference>
<keyword evidence="5" id="KW-0472">Membrane</keyword>
<dbReference type="SUPFAM" id="SSF117892">
    <property type="entry name" value="Band 7/SPFH domain"/>
    <property type="match status" value="1"/>
</dbReference>
<organism evidence="8">
    <name type="scientific">Acidithiobacillus sulfuriphilus</name>
    <dbReference type="NCBI Taxonomy" id="1867749"/>
    <lineage>
        <taxon>Bacteria</taxon>
        <taxon>Pseudomonadati</taxon>
        <taxon>Pseudomonadota</taxon>
        <taxon>Acidithiobacillia</taxon>
        <taxon>Acidithiobacillales</taxon>
        <taxon>Acidithiobacillaceae</taxon>
        <taxon>Acidithiobacillus</taxon>
    </lineage>
</organism>
<dbReference type="OrthoDB" id="9812991at2"/>
<keyword evidence="3" id="KW-0812">Transmembrane</keyword>
<evidence type="ECO:0000256" key="3">
    <source>
        <dbReference type="ARBA" id="ARBA00022692"/>
    </source>
</evidence>
<keyword evidence="4" id="KW-1133">Transmembrane helix</keyword>
<dbReference type="PIRSF" id="PIRSF005651">
    <property type="entry name" value="HflC"/>
    <property type="match status" value="1"/>
</dbReference>
<comment type="subcellular location">
    <subcellularLocation>
        <location evidence="1">Membrane</location>
        <topology evidence="1">Single-pass membrane protein</topology>
    </subcellularLocation>
</comment>
<proteinExistence type="inferred from homology"/>
<dbReference type="InterPro" id="IPR036013">
    <property type="entry name" value="Band_7/SPFH_dom_sf"/>
</dbReference>
<evidence type="ECO:0000313" key="8">
    <source>
        <dbReference type="EMBL" id="RNF60457.1"/>
    </source>
</evidence>
<dbReference type="InterPro" id="IPR010200">
    <property type="entry name" value="HflC"/>
</dbReference>
<protein>
    <recommendedName>
        <fullName evidence="6">Protein HflC</fullName>
    </recommendedName>
</protein>
<feature type="domain" description="Band 7" evidence="7">
    <location>
        <begin position="22"/>
        <end position="184"/>
    </location>
</feature>
<reference evidence="8" key="1">
    <citation type="submission" date="2018-10" db="EMBL/GenBank/DDBJ databases">
        <title>Acidithiobacillus sulfuriphilus sp. nov.: an extremely acidophilic sulfur-oxidizing chemolithotroph isolated from a neutral pH environment.</title>
        <authorList>
            <person name="Falagan C."/>
            <person name="Moya-Beltran A."/>
            <person name="Quatrini R."/>
            <person name="Johnson D.B."/>
        </authorList>
    </citation>
    <scope>NUCLEOTIDE SEQUENCE [LARGE SCALE GENOMIC DNA]</scope>
    <source>
        <strain evidence="8">CJ-2</strain>
    </source>
</reference>
<keyword evidence="8" id="KW-0645">Protease</keyword>
<keyword evidence="8" id="KW-0378">Hydrolase</keyword>
<comment type="function">
    <text evidence="6">HflC and HflK could regulate a protease.</text>
</comment>
<dbReference type="CDD" id="cd03405">
    <property type="entry name" value="SPFH_HflC"/>
    <property type="match status" value="1"/>
</dbReference>
<dbReference type="PANTHER" id="PTHR42911:SF1">
    <property type="entry name" value="MODULATOR OF FTSH PROTEASE HFLC"/>
    <property type="match status" value="1"/>
</dbReference>
<evidence type="ECO:0000256" key="2">
    <source>
        <dbReference type="ARBA" id="ARBA00007862"/>
    </source>
</evidence>
<evidence type="ECO:0000256" key="1">
    <source>
        <dbReference type="ARBA" id="ARBA00004167"/>
    </source>
</evidence>
<dbReference type="Pfam" id="PF01145">
    <property type="entry name" value="Band_7"/>
    <property type="match status" value="1"/>
</dbReference>
<dbReference type="GO" id="GO:0016020">
    <property type="term" value="C:membrane"/>
    <property type="evidence" value="ECO:0007669"/>
    <property type="project" value="UniProtKB-SubCell"/>
</dbReference>
<comment type="similarity">
    <text evidence="2 6">Belongs to the band 7/mec-2 family. HflC subfamily.</text>
</comment>
<evidence type="ECO:0000256" key="4">
    <source>
        <dbReference type="ARBA" id="ARBA00022989"/>
    </source>
</evidence>
<comment type="caution">
    <text evidence="8">The sequence shown here is derived from an EMBL/GenBank/DDBJ whole genome shotgun (WGS) entry which is preliminary data.</text>
</comment>
<dbReference type="GO" id="GO:0006508">
    <property type="term" value="P:proteolysis"/>
    <property type="evidence" value="ECO:0007669"/>
    <property type="project" value="UniProtKB-KW"/>
</dbReference>
<name>A0A3M8QW59_9PROT</name>
<sequence>MKNTGWSVGMLVLLGILLLVSASFYTVRMTQSAVVLEFGKPVRVVEQPGLYFKWPLVQDVIFLDKRLASYSTQPESYLTVEKKPVLVDFYAEWRITKPLVFYTSVRNAATAQARIGDIVRSFLRGEVGKMPLEAVITGNRKQMIDPVLASANQRLQALGIQLVDVRILQVGLPPEVLQAVYKRMEAERTQEANEYRSRGAEAAAEIRAQADKEKTQILADAYRQVEELKGQGDAEAGNIYGQAYGKNPAFFSFYRSLEAYRQSLGGKDVLVLSPDSPFFKYFRHTLEASGK</sequence>
<dbReference type="GO" id="GO:0008233">
    <property type="term" value="F:peptidase activity"/>
    <property type="evidence" value="ECO:0007669"/>
    <property type="project" value="UniProtKB-KW"/>
</dbReference>
<dbReference type="PANTHER" id="PTHR42911">
    <property type="entry name" value="MODULATOR OF FTSH PROTEASE HFLC"/>
    <property type="match status" value="1"/>
</dbReference>
<dbReference type="InterPro" id="IPR001107">
    <property type="entry name" value="Band_7"/>
</dbReference>
<evidence type="ECO:0000259" key="7">
    <source>
        <dbReference type="SMART" id="SM00244"/>
    </source>
</evidence>
<dbReference type="EMBL" id="RIZI01000175">
    <property type="protein sequence ID" value="RNF60457.1"/>
    <property type="molecule type" value="Genomic_DNA"/>
</dbReference>
<dbReference type="SMART" id="SM00244">
    <property type="entry name" value="PHB"/>
    <property type="match status" value="1"/>
</dbReference>
<evidence type="ECO:0000256" key="5">
    <source>
        <dbReference type="ARBA" id="ARBA00023136"/>
    </source>
</evidence>
<evidence type="ECO:0000256" key="6">
    <source>
        <dbReference type="PIRNR" id="PIRNR005651"/>
    </source>
</evidence>
<gene>
    <name evidence="8" type="primary">hflC</name>
    <name evidence="8" type="ORF">EC580_09385</name>
</gene>
<dbReference type="NCBIfam" id="TIGR01932">
    <property type="entry name" value="hflC"/>
    <property type="match status" value="1"/>
</dbReference>
<accession>A0A3M8QW59</accession>
<dbReference type="AlphaFoldDB" id="A0A3M8QW59"/>